<comment type="caution">
    <text evidence="2">The sequence shown here is derived from an EMBL/GenBank/DDBJ whole genome shotgun (WGS) entry which is preliminary data.</text>
</comment>
<sequence>MRAVLSVSLPEKLARELEAFAKETGRNKSDIVRESLTLYLWEARFKRLRKQLRPFAKKAGLMTEEDVFEQIS</sequence>
<organism evidence="2 3">
    <name type="scientific">Thermosulfurimonas dismutans</name>
    <dbReference type="NCBI Taxonomy" id="999894"/>
    <lineage>
        <taxon>Bacteria</taxon>
        <taxon>Pseudomonadati</taxon>
        <taxon>Thermodesulfobacteriota</taxon>
        <taxon>Thermodesulfobacteria</taxon>
        <taxon>Thermodesulfobacteriales</taxon>
        <taxon>Thermodesulfobacteriaceae</taxon>
        <taxon>Thermosulfurimonas</taxon>
    </lineage>
</organism>
<dbReference type="Pfam" id="PF01402">
    <property type="entry name" value="RHH_1"/>
    <property type="match status" value="1"/>
</dbReference>
<reference evidence="2 3" key="1">
    <citation type="submission" date="2016-04" db="EMBL/GenBank/DDBJ databases">
        <title>Genome analysis of Thermosulfurimonas dismutans, the first thermophilic sulfur-disproportionating bacterium of the phylum Thermodesulfobacteria.</title>
        <authorList>
            <person name="Mardanov A.V."/>
            <person name="Beletsky A.V."/>
            <person name="Kadnikov V.V."/>
            <person name="Slobodkin A.I."/>
            <person name="Ravin N.V."/>
        </authorList>
    </citation>
    <scope>NUCLEOTIDE SEQUENCE [LARGE SCALE GENOMIC DNA]</scope>
    <source>
        <strain evidence="2 3">S95</strain>
    </source>
</reference>
<evidence type="ECO:0000313" key="3">
    <source>
        <dbReference type="Proteomes" id="UP000078390"/>
    </source>
</evidence>
<dbReference type="Proteomes" id="UP000078390">
    <property type="component" value="Unassembled WGS sequence"/>
</dbReference>
<evidence type="ECO:0000259" key="1">
    <source>
        <dbReference type="Pfam" id="PF01402"/>
    </source>
</evidence>
<dbReference type="Gene3D" id="1.10.1220.10">
    <property type="entry name" value="Met repressor-like"/>
    <property type="match status" value="1"/>
</dbReference>
<dbReference type="STRING" id="999894.TDIS_1964"/>
<proteinExistence type="predicted"/>
<feature type="domain" description="Ribbon-helix-helix protein CopG" evidence="1">
    <location>
        <begin position="4"/>
        <end position="40"/>
    </location>
</feature>
<dbReference type="RefSeq" id="WP_068671701.1">
    <property type="nucleotide sequence ID" value="NZ_LWLG01000019.1"/>
</dbReference>
<dbReference type="AlphaFoldDB" id="A0A179D1L4"/>
<dbReference type="InterPro" id="IPR002145">
    <property type="entry name" value="CopG"/>
</dbReference>
<keyword evidence="3" id="KW-1185">Reference proteome</keyword>
<name>A0A179D1L4_9BACT</name>
<accession>A0A179D1L4</accession>
<gene>
    <name evidence="2" type="ORF">TDIS_1964</name>
</gene>
<dbReference type="GO" id="GO:0006355">
    <property type="term" value="P:regulation of DNA-templated transcription"/>
    <property type="evidence" value="ECO:0007669"/>
    <property type="project" value="InterPro"/>
</dbReference>
<dbReference type="InterPro" id="IPR010985">
    <property type="entry name" value="Ribbon_hlx_hlx"/>
</dbReference>
<evidence type="ECO:0000313" key="2">
    <source>
        <dbReference type="EMBL" id="OAQ19965.1"/>
    </source>
</evidence>
<dbReference type="OrthoDB" id="9806119at2"/>
<dbReference type="SUPFAM" id="SSF47598">
    <property type="entry name" value="Ribbon-helix-helix"/>
    <property type="match status" value="1"/>
</dbReference>
<protein>
    <recommendedName>
        <fullName evidence="1">Ribbon-helix-helix protein CopG domain-containing protein</fullName>
    </recommendedName>
</protein>
<dbReference type="EMBL" id="LWLG01000019">
    <property type="protein sequence ID" value="OAQ19965.1"/>
    <property type="molecule type" value="Genomic_DNA"/>
</dbReference>
<dbReference type="InterPro" id="IPR013321">
    <property type="entry name" value="Arc_rbn_hlx_hlx"/>
</dbReference>